<organism evidence="4 5">
    <name type="scientific">Dorea ammoniilytica</name>
    <dbReference type="NCBI Taxonomy" id="2981788"/>
    <lineage>
        <taxon>Bacteria</taxon>
        <taxon>Bacillati</taxon>
        <taxon>Bacillota</taxon>
        <taxon>Clostridia</taxon>
        <taxon>Lachnospirales</taxon>
        <taxon>Lachnospiraceae</taxon>
        <taxon>Dorea</taxon>
    </lineage>
</organism>
<dbReference type="InterPro" id="IPR036069">
    <property type="entry name" value="DUF34/NIF3_sf"/>
</dbReference>
<dbReference type="Pfam" id="PF01784">
    <property type="entry name" value="DUF34_NIF3"/>
    <property type="match status" value="1"/>
</dbReference>
<keyword evidence="3" id="KW-0479">Metal-binding</keyword>
<comment type="similarity">
    <text evidence="1">Belongs to the GTP cyclohydrolase I type 2/NIF3 family.</text>
</comment>
<evidence type="ECO:0000313" key="5">
    <source>
        <dbReference type="Proteomes" id="UP001207605"/>
    </source>
</evidence>
<proteinExistence type="inferred from homology"/>
<evidence type="ECO:0000313" key="4">
    <source>
        <dbReference type="EMBL" id="MCU6698729.1"/>
    </source>
</evidence>
<dbReference type="RefSeq" id="WP_262580542.1">
    <property type="nucleotide sequence ID" value="NZ_JAOQJV010000001.1"/>
</dbReference>
<dbReference type="Proteomes" id="UP001207605">
    <property type="component" value="Unassembled WGS sequence"/>
</dbReference>
<dbReference type="Gene3D" id="3.40.1390.30">
    <property type="entry name" value="NIF3 (NGG1p interacting factor 3)-like"/>
    <property type="match status" value="2"/>
</dbReference>
<evidence type="ECO:0000256" key="2">
    <source>
        <dbReference type="ARBA" id="ARBA00022112"/>
    </source>
</evidence>
<keyword evidence="5" id="KW-1185">Reference proteome</keyword>
<protein>
    <recommendedName>
        <fullName evidence="2">GTP cyclohydrolase 1 type 2 homolog</fullName>
    </recommendedName>
</protein>
<reference evidence="4 5" key="1">
    <citation type="journal article" date="2021" name="ISME Commun">
        <title>Automated analysis of genomic sequences facilitates high-throughput and comprehensive description of bacteria.</title>
        <authorList>
            <person name="Hitch T.C.A."/>
        </authorList>
    </citation>
    <scope>NUCLEOTIDE SEQUENCE [LARGE SCALE GENOMIC DNA]</scope>
    <source>
        <strain evidence="4 5">Sanger_02</strain>
    </source>
</reference>
<name>A0ABT2S2A7_9FIRM</name>
<dbReference type="PANTHER" id="PTHR13799">
    <property type="entry name" value="NGG1 INTERACTING FACTOR 3"/>
    <property type="match status" value="1"/>
</dbReference>
<dbReference type="EMBL" id="JAOQJV010000001">
    <property type="protein sequence ID" value="MCU6698729.1"/>
    <property type="molecule type" value="Genomic_DNA"/>
</dbReference>
<dbReference type="PANTHER" id="PTHR13799:SF14">
    <property type="entry name" value="GTP CYCLOHYDROLASE 1 TYPE 2 HOMOLOG"/>
    <property type="match status" value="1"/>
</dbReference>
<evidence type="ECO:0000256" key="1">
    <source>
        <dbReference type="ARBA" id="ARBA00006964"/>
    </source>
</evidence>
<dbReference type="InterPro" id="IPR002678">
    <property type="entry name" value="DUF34/NIF3"/>
</dbReference>
<dbReference type="NCBIfam" id="TIGR00486">
    <property type="entry name" value="YbgI_SA1388"/>
    <property type="match status" value="1"/>
</dbReference>
<evidence type="ECO:0000256" key="3">
    <source>
        <dbReference type="ARBA" id="ARBA00022723"/>
    </source>
</evidence>
<accession>A0ABT2S2A7</accession>
<sequence>MLCQKIIETLEARYPGSCAMDWDNVGLLVGRRKKEVHRIYVAVDATDEVIEEAIEAQADMLVTHHPMIFSGMKQITEDDFIGRRVLRLIQNDIAYYAMHTNYDVMGMAELSGEVLGLKNAEVLDVTCQSPLDGSPQGIGRVADLEDPICLQECCELVKAKYELEAVKVFGDPSAEIRRVAISPGAGKSMVSAAFAAHADVLITGDIDHHTGIDAVAQGLMIIDGGHYGIEKIFVPDVAAFLREKCQAIDVVEAPVCNPFQIV</sequence>
<comment type="caution">
    <text evidence="4">The sequence shown here is derived from an EMBL/GenBank/DDBJ whole genome shotgun (WGS) entry which is preliminary data.</text>
</comment>
<gene>
    <name evidence="4" type="ORF">OCV65_00525</name>
</gene>
<dbReference type="SUPFAM" id="SSF102705">
    <property type="entry name" value="NIF3 (NGG1p interacting factor 3)-like"/>
    <property type="match status" value="1"/>
</dbReference>